<dbReference type="SMART" id="SM00320">
    <property type="entry name" value="WD40"/>
    <property type="match status" value="3"/>
</dbReference>
<sequence length="178" mass="20012">MGCNCYQVGYYLQMYSIIINMETNNQLQMKQLFQLSGHKHGVAVQGDENLNFINGSQDDILHSWSKETKLKSVQAHQDIIREILPSPLGGYLTCSNDQTIKLRSNDLELIQTFLGHKSFGFTMKVHMDQLISGGKDRLVNIWNLNGNPKQTIQLPDAVLSVAINNYKDIIIGTSDGKV</sequence>
<dbReference type="GO" id="GO:0005634">
    <property type="term" value="C:nucleus"/>
    <property type="evidence" value="ECO:0007669"/>
    <property type="project" value="TreeGrafter"/>
</dbReference>
<dbReference type="PANTHER" id="PTHR19849:SF0">
    <property type="entry name" value="PHOSPHOLIPASE A-2-ACTIVATING PROTEIN"/>
    <property type="match status" value="1"/>
</dbReference>
<dbReference type="GO" id="GO:0043161">
    <property type="term" value="P:proteasome-mediated ubiquitin-dependent protein catabolic process"/>
    <property type="evidence" value="ECO:0007669"/>
    <property type="project" value="TreeGrafter"/>
</dbReference>
<dbReference type="GO" id="GO:0043130">
    <property type="term" value="F:ubiquitin binding"/>
    <property type="evidence" value="ECO:0007669"/>
    <property type="project" value="TreeGrafter"/>
</dbReference>
<dbReference type="GO" id="GO:0005737">
    <property type="term" value="C:cytoplasm"/>
    <property type="evidence" value="ECO:0007669"/>
    <property type="project" value="TreeGrafter"/>
</dbReference>
<keyword evidence="2" id="KW-0853">WD repeat</keyword>
<proteinExistence type="predicted"/>
<dbReference type="PANTHER" id="PTHR19849">
    <property type="entry name" value="PHOSPHOLIPASE A-2-ACTIVATING PROTEIN"/>
    <property type="match status" value="1"/>
</dbReference>
<protein>
    <submittedName>
        <fullName evidence="4">Uncharacterized protein</fullName>
    </submittedName>
</protein>
<dbReference type="InterPro" id="IPR019775">
    <property type="entry name" value="WD40_repeat_CS"/>
</dbReference>
<gene>
    <name evidence="4" type="ORF">POCTA_138.1.T1540065</name>
</gene>
<dbReference type="EMBL" id="CAJJDP010000156">
    <property type="protein sequence ID" value="CAD8211432.1"/>
    <property type="molecule type" value="Genomic_DNA"/>
</dbReference>
<keyword evidence="5" id="KW-1185">Reference proteome</keyword>
<dbReference type="Pfam" id="PF00400">
    <property type="entry name" value="WD40"/>
    <property type="match status" value="2"/>
</dbReference>
<evidence type="ECO:0000313" key="5">
    <source>
        <dbReference type="Proteomes" id="UP000683925"/>
    </source>
</evidence>
<organism evidence="4 5">
    <name type="scientific">Paramecium octaurelia</name>
    <dbReference type="NCBI Taxonomy" id="43137"/>
    <lineage>
        <taxon>Eukaryota</taxon>
        <taxon>Sar</taxon>
        <taxon>Alveolata</taxon>
        <taxon>Ciliophora</taxon>
        <taxon>Intramacronucleata</taxon>
        <taxon>Oligohymenophorea</taxon>
        <taxon>Peniculida</taxon>
        <taxon>Parameciidae</taxon>
        <taxon>Paramecium</taxon>
    </lineage>
</organism>
<dbReference type="OrthoDB" id="538223at2759"/>
<dbReference type="PROSITE" id="PS00678">
    <property type="entry name" value="WD_REPEATS_1"/>
    <property type="match status" value="1"/>
</dbReference>
<name>A0A8S1YIN8_PAROT</name>
<keyword evidence="3" id="KW-0677">Repeat</keyword>
<accession>A0A8S1YIN8</accession>
<evidence type="ECO:0000256" key="3">
    <source>
        <dbReference type="ARBA" id="ARBA00022737"/>
    </source>
</evidence>
<evidence type="ECO:0000313" key="4">
    <source>
        <dbReference type="EMBL" id="CAD8211432.1"/>
    </source>
</evidence>
<dbReference type="GO" id="GO:0010992">
    <property type="term" value="P:ubiquitin recycling"/>
    <property type="evidence" value="ECO:0007669"/>
    <property type="project" value="TreeGrafter"/>
</dbReference>
<evidence type="ECO:0000256" key="1">
    <source>
        <dbReference type="ARBA" id="ARBA00022490"/>
    </source>
</evidence>
<dbReference type="InterPro" id="IPR001680">
    <property type="entry name" value="WD40_rpt"/>
</dbReference>
<dbReference type="AlphaFoldDB" id="A0A8S1YIN8"/>
<keyword evidence="1" id="KW-0963">Cytoplasm</keyword>
<evidence type="ECO:0000256" key="2">
    <source>
        <dbReference type="ARBA" id="ARBA00022574"/>
    </source>
</evidence>
<reference evidence="4" key="1">
    <citation type="submission" date="2021-01" db="EMBL/GenBank/DDBJ databases">
        <authorList>
            <consortium name="Genoscope - CEA"/>
            <person name="William W."/>
        </authorList>
    </citation>
    <scope>NUCLEOTIDE SEQUENCE</scope>
</reference>
<comment type="caution">
    <text evidence="4">The sequence shown here is derived from an EMBL/GenBank/DDBJ whole genome shotgun (WGS) entry which is preliminary data.</text>
</comment>
<dbReference type="Proteomes" id="UP000683925">
    <property type="component" value="Unassembled WGS sequence"/>
</dbReference>